<keyword evidence="2" id="KW-0812">Transmembrane</keyword>
<dbReference type="RefSeq" id="WP_345226913.1">
    <property type="nucleotide sequence ID" value="NZ_BAABHA010000015.1"/>
</dbReference>
<evidence type="ECO:0000256" key="1">
    <source>
        <dbReference type="SAM" id="MobiDB-lite"/>
    </source>
</evidence>
<gene>
    <name evidence="3" type="ORF">GCM10023186_38410</name>
</gene>
<protein>
    <submittedName>
        <fullName evidence="3">Uncharacterized protein</fullName>
    </submittedName>
</protein>
<keyword evidence="2" id="KW-0472">Membrane</keyword>
<sequence>MKTPTPDRGLLRTVAFSLAVVFLIIGMYQTVLENSLPRNYWLFMLSAVCLLVYRQLRPVPGDLPSTPPSPPARTKAGKPKPGGKARR</sequence>
<evidence type="ECO:0000313" key="4">
    <source>
        <dbReference type="Proteomes" id="UP001500454"/>
    </source>
</evidence>
<reference evidence="4" key="1">
    <citation type="journal article" date="2019" name="Int. J. Syst. Evol. Microbiol.">
        <title>The Global Catalogue of Microorganisms (GCM) 10K type strain sequencing project: providing services to taxonomists for standard genome sequencing and annotation.</title>
        <authorList>
            <consortium name="The Broad Institute Genomics Platform"/>
            <consortium name="The Broad Institute Genome Sequencing Center for Infectious Disease"/>
            <person name="Wu L."/>
            <person name="Ma J."/>
        </authorList>
    </citation>
    <scope>NUCLEOTIDE SEQUENCE [LARGE SCALE GENOMIC DNA]</scope>
    <source>
        <strain evidence="4">JCM 17924</strain>
    </source>
</reference>
<feature type="compositionally biased region" description="Basic residues" evidence="1">
    <location>
        <begin position="75"/>
        <end position="87"/>
    </location>
</feature>
<proteinExistence type="predicted"/>
<keyword evidence="2" id="KW-1133">Transmembrane helix</keyword>
<feature type="region of interest" description="Disordered" evidence="1">
    <location>
        <begin position="61"/>
        <end position="87"/>
    </location>
</feature>
<evidence type="ECO:0000313" key="3">
    <source>
        <dbReference type="EMBL" id="GAA4390341.1"/>
    </source>
</evidence>
<feature type="transmembrane region" description="Helical" evidence="2">
    <location>
        <begin position="9"/>
        <end position="28"/>
    </location>
</feature>
<organism evidence="3 4">
    <name type="scientific">Hymenobacter koreensis</name>
    <dbReference type="NCBI Taxonomy" id="1084523"/>
    <lineage>
        <taxon>Bacteria</taxon>
        <taxon>Pseudomonadati</taxon>
        <taxon>Bacteroidota</taxon>
        <taxon>Cytophagia</taxon>
        <taxon>Cytophagales</taxon>
        <taxon>Hymenobacteraceae</taxon>
        <taxon>Hymenobacter</taxon>
    </lineage>
</organism>
<dbReference type="EMBL" id="BAABHA010000015">
    <property type="protein sequence ID" value="GAA4390341.1"/>
    <property type="molecule type" value="Genomic_DNA"/>
</dbReference>
<dbReference type="Proteomes" id="UP001500454">
    <property type="component" value="Unassembled WGS sequence"/>
</dbReference>
<comment type="caution">
    <text evidence="3">The sequence shown here is derived from an EMBL/GenBank/DDBJ whole genome shotgun (WGS) entry which is preliminary data.</text>
</comment>
<keyword evidence="4" id="KW-1185">Reference proteome</keyword>
<name>A0ABP8JG75_9BACT</name>
<feature type="transmembrane region" description="Helical" evidence="2">
    <location>
        <begin position="40"/>
        <end position="56"/>
    </location>
</feature>
<accession>A0ABP8JG75</accession>
<evidence type="ECO:0000256" key="2">
    <source>
        <dbReference type="SAM" id="Phobius"/>
    </source>
</evidence>